<dbReference type="RefSeq" id="XP_016247591.1">
    <property type="nucleotide sequence ID" value="XM_016394172.1"/>
</dbReference>
<evidence type="ECO:0000313" key="2">
    <source>
        <dbReference type="Proteomes" id="UP000054466"/>
    </source>
</evidence>
<dbReference type="HOGENOM" id="CLU_2305788_0_0_1"/>
<organism evidence="1 2">
    <name type="scientific">Cladophialophora immunda</name>
    <dbReference type="NCBI Taxonomy" id="569365"/>
    <lineage>
        <taxon>Eukaryota</taxon>
        <taxon>Fungi</taxon>
        <taxon>Dikarya</taxon>
        <taxon>Ascomycota</taxon>
        <taxon>Pezizomycotina</taxon>
        <taxon>Eurotiomycetes</taxon>
        <taxon>Chaetothyriomycetidae</taxon>
        <taxon>Chaetothyriales</taxon>
        <taxon>Herpotrichiellaceae</taxon>
        <taxon>Cladophialophora</taxon>
    </lineage>
</organism>
<proteinExistence type="predicted"/>
<protein>
    <submittedName>
        <fullName evidence="1">Uncharacterized protein</fullName>
    </submittedName>
</protein>
<dbReference type="VEuPathDB" id="FungiDB:PV07_07118"/>
<sequence>MIASFSSLLTHRAAEIHLQLPPQHLRSTKKAELRNDESGCIPHNVSCRRLPRLCDNLRLLLEPHPSTADRGDAGTGAPWAASKSFTINSHSAGWNLLQQT</sequence>
<evidence type="ECO:0000313" key="1">
    <source>
        <dbReference type="EMBL" id="KIW27375.1"/>
    </source>
</evidence>
<name>A0A0D2CAA5_9EURO</name>
<dbReference type="Proteomes" id="UP000054466">
    <property type="component" value="Unassembled WGS sequence"/>
</dbReference>
<keyword evidence="2" id="KW-1185">Reference proteome</keyword>
<dbReference type="AlphaFoldDB" id="A0A0D2CAA5"/>
<dbReference type="GeneID" id="27346312"/>
<gene>
    <name evidence="1" type="ORF">PV07_07118</name>
</gene>
<accession>A0A0D2CAA5</accession>
<reference evidence="1 2" key="1">
    <citation type="submission" date="2015-01" db="EMBL/GenBank/DDBJ databases">
        <title>The Genome Sequence of Cladophialophora immunda CBS83496.</title>
        <authorList>
            <consortium name="The Broad Institute Genomics Platform"/>
            <person name="Cuomo C."/>
            <person name="de Hoog S."/>
            <person name="Gorbushina A."/>
            <person name="Stielow B."/>
            <person name="Teixiera M."/>
            <person name="Abouelleil A."/>
            <person name="Chapman S.B."/>
            <person name="Priest M."/>
            <person name="Young S.K."/>
            <person name="Wortman J."/>
            <person name="Nusbaum C."/>
            <person name="Birren B."/>
        </authorList>
    </citation>
    <scope>NUCLEOTIDE SEQUENCE [LARGE SCALE GENOMIC DNA]</scope>
    <source>
        <strain evidence="1 2">CBS 83496</strain>
    </source>
</reference>
<dbReference type="EMBL" id="KN847043">
    <property type="protein sequence ID" value="KIW27375.1"/>
    <property type="molecule type" value="Genomic_DNA"/>
</dbReference>